<evidence type="ECO:0000313" key="9">
    <source>
        <dbReference type="Proteomes" id="UP000663852"/>
    </source>
</evidence>
<dbReference type="Proteomes" id="UP000663852">
    <property type="component" value="Unassembled WGS sequence"/>
</dbReference>
<dbReference type="EMBL" id="CAJNOR010005480">
    <property type="protein sequence ID" value="CAF1564142.1"/>
    <property type="molecule type" value="Genomic_DNA"/>
</dbReference>
<dbReference type="PANTHER" id="PTHR10157">
    <property type="entry name" value="DOPAMINE BETA HYDROXYLASE RELATED"/>
    <property type="match status" value="1"/>
</dbReference>
<dbReference type="InterPro" id="IPR005018">
    <property type="entry name" value="DOMON_domain"/>
</dbReference>
<dbReference type="AlphaFoldDB" id="A0A815PEY6"/>
<dbReference type="EMBL" id="CAJNOJ010000437">
    <property type="protein sequence ID" value="CAF1447948.1"/>
    <property type="molecule type" value="Genomic_DNA"/>
</dbReference>
<evidence type="ECO:0000256" key="4">
    <source>
        <dbReference type="SAM" id="SignalP"/>
    </source>
</evidence>
<dbReference type="InterPro" id="IPR014784">
    <property type="entry name" value="Cu2_ascorb_mOase-like_C"/>
</dbReference>
<dbReference type="InterPro" id="IPR045266">
    <property type="entry name" value="DOH_DOMON"/>
</dbReference>
<evidence type="ECO:0000259" key="5">
    <source>
        <dbReference type="PROSITE" id="PS50836"/>
    </source>
</evidence>
<dbReference type="CDD" id="cd09631">
    <property type="entry name" value="DOMON_DOH"/>
    <property type="match status" value="1"/>
</dbReference>
<evidence type="ECO:0000313" key="7">
    <source>
        <dbReference type="EMBL" id="CAF1564142.1"/>
    </source>
</evidence>
<keyword evidence="3" id="KW-0325">Glycoprotein</keyword>
<gene>
    <name evidence="6" type="ORF">EDS130_LOCUS39331</name>
    <name evidence="7" type="ORF">XAT740_LOCUS43878</name>
</gene>
<dbReference type="GO" id="GO:0005507">
    <property type="term" value="F:copper ion binding"/>
    <property type="evidence" value="ECO:0007669"/>
    <property type="project" value="InterPro"/>
</dbReference>
<dbReference type="PANTHER" id="PTHR10157:SF23">
    <property type="entry name" value="MOXD1 HOMOLOG 1"/>
    <property type="match status" value="1"/>
</dbReference>
<proteinExistence type="inferred from homology"/>
<dbReference type="Pfam" id="PF01082">
    <property type="entry name" value="Cu2_monooxygen"/>
    <property type="match status" value="1"/>
</dbReference>
<name>A0A815PEY6_ADIRI</name>
<reference evidence="6" key="1">
    <citation type="submission" date="2021-02" db="EMBL/GenBank/DDBJ databases">
        <authorList>
            <person name="Nowell W R."/>
        </authorList>
    </citation>
    <scope>NUCLEOTIDE SEQUENCE</scope>
</reference>
<evidence type="ECO:0000313" key="6">
    <source>
        <dbReference type="EMBL" id="CAF1447948.1"/>
    </source>
</evidence>
<dbReference type="PROSITE" id="PS50836">
    <property type="entry name" value="DOMON"/>
    <property type="match status" value="1"/>
</dbReference>
<dbReference type="Pfam" id="PF03712">
    <property type="entry name" value="Cu2_monoox_C"/>
    <property type="match status" value="1"/>
</dbReference>
<comment type="similarity">
    <text evidence="1">Belongs to the copper type II ascorbate-dependent monooxygenase family.</text>
</comment>
<dbReference type="PRINTS" id="PR00767">
    <property type="entry name" value="DBMONOXGNASE"/>
</dbReference>
<dbReference type="SUPFAM" id="SSF49344">
    <property type="entry name" value="CBD9-like"/>
    <property type="match status" value="1"/>
</dbReference>
<protein>
    <recommendedName>
        <fullName evidence="5">DOMON domain-containing protein</fullName>
    </recommendedName>
</protein>
<dbReference type="Proteomes" id="UP000663828">
    <property type="component" value="Unassembled WGS sequence"/>
</dbReference>
<dbReference type="InterPro" id="IPR028460">
    <property type="entry name" value="Tbh/DBH"/>
</dbReference>
<dbReference type="InterPro" id="IPR000323">
    <property type="entry name" value="Cu2_ascorb_mOase_N"/>
</dbReference>
<evidence type="ECO:0000256" key="3">
    <source>
        <dbReference type="ARBA" id="ARBA00023180"/>
    </source>
</evidence>
<dbReference type="Gene3D" id="2.60.120.310">
    <property type="entry name" value="Copper type II, ascorbate-dependent monooxygenase, N-terminal domain"/>
    <property type="match status" value="1"/>
</dbReference>
<dbReference type="Gene3D" id="2.60.120.230">
    <property type="match status" value="1"/>
</dbReference>
<dbReference type="InterPro" id="IPR024548">
    <property type="entry name" value="Cu2_monoox_C"/>
</dbReference>
<sequence>MWRRIILSFLIVEKCLSISSPIQPFATYTYSTELISNVADLWWSIDKDEREITFEFHVNTTGWIALGISSAGGMKDADIGVGWIDNQGKLYFQDRYSFDFVRPVIDNTTNDWIPIKGKESNGWTAIQFKRLLDTCDSMDYPIKSGTNILIYAYGVSDPVNSEISYHQARRGTRIIPLRSYGQPPSEQKFNGLDYFDLRLTNYTIPSDDTTYHCKIYKTPATYSDKRHAIAYKVLVDDENVDIVHHLLIHECDPSFRFDDNNLPDGVCDDINDLIEPCASRVATGWAVGGDYIVEFPEEAGYPVGIHSPNKYFMVQMHYDNPKGTQNRRDNSGIRFYLGEKLRQHDLGYLTFGTVSNFFGIIIPPKLDQFIIDAYCPRAATKNIPESGITVVSAFPHTHLQGYSMWTKLIRNNTAVSYLFNADSYNFNYQFENRLAKRIKIFPGDEFATRCIYNTMNKDKVTLGGERTSEEMCLHFFTYYPRLDEDLSSCYRINSYESILRKINYSLPYNYAQIKQWLLDIKWTPESSKEWQTFVDTIPRSAAFAVGGQWKSEPLDPSATYKDLDPVICQKTIVTTTTATATNTLTSSLTSSTTTTTTTTTTTNTAVCCYQNIFHYIIYVLIFFKIN</sequence>
<evidence type="ECO:0000256" key="1">
    <source>
        <dbReference type="ARBA" id="ARBA00010676"/>
    </source>
</evidence>
<comment type="caution">
    <text evidence="6">The sequence shown here is derived from an EMBL/GenBank/DDBJ whole genome shotgun (WGS) entry which is preliminary data.</text>
</comment>
<organism evidence="6 9">
    <name type="scientific">Adineta ricciae</name>
    <name type="common">Rotifer</name>
    <dbReference type="NCBI Taxonomy" id="249248"/>
    <lineage>
        <taxon>Eukaryota</taxon>
        <taxon>Metazoa</taxon>
        <taxon>Spiralia</taxon>
        <taxon>Gnathifera</taxon>
        <taxon>Rotifera</taxon>
        <taxon>Eurotatoria</taxon>
        <taxon>Bdelloidea</taxon>
        <taxon>Adinetida</taxon>
        <taxon>Adinetidae</taxon>
        <taxon>Adineta</taxon>
    </lineage>
</organism>
<keyword evidence="8" id="KW-1185">Reference proteome</keyword>
<dbReference type="InterPro" id="IPR008977">
    <property type="entry name" value="PHM/PNGase_F_dom_sf"/>
</dbReference>
<dbReference type="InterPro" id="IPR036939">
    <property type="entry name" value="Cu2_ascorb_mOase_N_sf"/>
</dbReference>
<dbReference type="SUPFAM" id="SSF49742">
    <property type="entry name" value="PHM/PNGase F"/>
    <property type="match status" value="2"/>
</dbReference>
<keyword evidence="2" id="KW-1015">Disulfide bond</keyword>
<dbReference type="FunFam" id="2.60.120.230:FF:000001">
    <property type="entry name" value="Monooxygenase, DBH-like 1"/>
    <property type="match status" value="1"/>
</dbReference>
<dbReference type="OrthoDB" id="10003276at2759"/>
<dbReference type="InterPro" id="IPR000945">
    <property type="entry name" value="DBH-like"/>
</dbReference>
<feature type="chain" id="PRO_5035606675" description="DOMON domain-containing protein" evidence="4">
    <location>
        <begin position="18"/>
        <end position="626"/>
    </location>
</feature>
<accession>A0A815PEY6</accession>
<dbReference type="GO" id="GO:0004500">
    <property type="term" value="F:dopamine beta-monooxygenase activity"/>
    <property type="evidence" value="ECO:0007669"/>
    <property type="project" value="InterPro"/>
</dbReference>
<dbReference type="SMART" id="SM00664">
    <property type="entry name" value="DoH"/>
    <property type="match status" value="1"/>
</dbReference>
<feature type="domain" description="DOMON" evidence="5">
    <location>
        <begin position="37"/>
        <end position="154"/>
    </location>
</feature>
<dbReference type="Pfam" id="PF03351">
    <property type="entry name" value="DOMON"/>
    <property type="match status" value="1"/>
</dbReference>
<evidence type="ECO:0000313" key="8">
    <source>
        <dbReference type="Proteomes" id="UP000663828"/>
    </source>
</evidence>
<feature type="signal peptide" evidence="4">
    <location>
        <begin position="1"/>
        <end position="17"/>
    </location>
</feature>
<keyword evidence="4" id="KW-0732">Signal</keyword>
<evidence type="ECO:0000256" key="2">
    <source>
        <dbReference type="ARBA" id="ARBA00023157"/>
    </source>
</evidence>